<name>A0ABX0RFU1_9GAMM</name>
<evidence type="ECO:0000259" key="2">
    <source>
        <dbReference type="Pfam" id="PF01323"/>
    </source>
</evidence>
<dbReference type="Pfam" id="PF01323">
    <property type="entry name" value="DSBA"/>
    <property type="match status" value="1"/>
</dbReference>
<feature type="signal peptide" evidence="1">
    <location>
        <begin position="1"/>
        <end position="20"/>
    </location>
</feature>
<organism evidence="4 5">
    <name type="scientific">Candidatus Pantoea multigeneris</name>
    <dbReference type="NCBI Taxonomy" id="2608357"/>
    <lineage>
        <taxon>Bacteria</taxon>
        <taxon>Pseudomonadati</taxon>
        <taxon>Pseudomonadota</taxon>
        <taxon>Gammaproteobacteria</taxon>
        <taxon>Enterobacterales</taxon>
        <taxon>Erwiniaceae</taxon>
        <taxon>Pantoea</taxon>
    </lineage>
</organism>
<feature type="domain" description="Copper resistance protein ScsC N-terminal" evidence="3">
    <location>
        <begin position="29"/>
        <end position="61"/>
    </location>
</feature>
<keyword evidence="5" id="KW-1185">Reference proteome</keyword>
<proteinExistence type="predicted"/>
<dbReference type="SUPFAM" id="SSF52833">
    <property type="entry name" value="Thioredoxin-like"/>
    <property type="match status" value="1"/>
</dbReference>
<protein>
    <submittedName>
        <fullName evidence="4">DsbA family protein</fullName>
    </submittedName>
</protein>
<evidence type="ECO:0000259" key="3">
    <source>
        <dbReference type="Pfam" id="PF18312"/>
    </source>
</evidence>
<dbReference type="EMBL" id="VWXF01000011">
    <property type="protein sequence ID" value="NIF23922.1"/>
    <property type="molecule type" value="Genomic_DNA"/>
</dbReference>
<comment type="caution">
    <text evidence="4">The sequence shown here is derived from an EMBL/GenBank/DDBJ whole genome shotgun (WGS) entry which is preliminary data.</text>
</comment>
<accession>A0ABX0RFU1</accession>
<feature type="chain" id="PRO_5046128519" evidence="1">
    <location>
        <begin position="21"/>
        <end position="263"/>
    </location>
</feature>
<gene>
    <name evidence="4" type="ORF">F3J40_20285</name>
</gene>
<dbReference type="InterPro" id="IPR001853">
    <property type="entry name" value="DSBA-like_thioredoxin_dom"/>
</dbReference>
<reference evidence="4 5" key="1">
    <citation type="journal article" date="2019" name="bioRxiv">
        <title>Bacteria contribute to plant secondary compound degradation in a generalist herbivore system.</title>
        <authorList>
            <person name="Francoeur C.B."/>
            <person name="Khadempour L."/>
            <person name="Moreira-Soto R.D."/>
            <person name="Gotting K."/>
            <person name="Book A.J."/>
            <person name="Pinto-Tomas A.A."/>
            <person name="Keefover-Ring K."/>
            <person name="Currie C.R."/>
        </authorList>
    </citation>
    <scope>NUCLEOTIDE SEQUENCE [LARGE SCALE GENOMIC DNA]</scope>
    <source>
        <strain evidence="4">Acro-835</strain>
    </source>
</reference>
<dbReference type="CDD" id="cd03023">
    <property type="entry name" value="DsbA_Com1_like"/>
    <property type="match status" value="1"/>
</dbReference>
<dbReference type="InterPro" id="IPR041205">
    <property type="entry name" value="ScsC_N"/>
</dbReference>
<keyword evidence="1" id="KW-0732">Signal</keyword>
<dbReference type="Pfam" id="PF18312">
    <property type="entry name" value="ScsC_N"/>
    <property type="match status" value="1"/>
</dbReference>
<evidence type="ECO:0000256" key="1">
    <source>
        <dbReference type="SAM" id="SignalP"/>
    </source>
</evidence>
<evidence type="ECO:0000313" key="5">
    <source>
        <dbReference type="Proteomes" id="UP001515683"/>
    </source>
</evidence>
<dbReference type="RefSeq" id="WP_167017599.1">
    <property type="nucleotide sequence ID" value="NZ_VWXF01000011.1"/>
</dbReference>
<dbReference type="Gene3D" id="3.40.30.10">
    <property type="entry name" value="Glutaredoxin"/>
    <property type="match status" value="1"/>
</dbReference>
<evidence type="ECO:0000313" key="4">
    <source>
        <dbReference type="EMBL" id="NIF23922.1"/>
    </source>
</evidence>
<dbReference type="Proteomes" id="UP001515683">
    <property type="component" value="Unassembled WGS sequence"/>
</dbReference>
<dbReference type="InterPro" id="IPR036249">
    <property type="entry name" value="Thioredoxin-like_sf"/>
</dbReference>
<feature type="domain" description="DSBA-like thioredoxin" evidence="2">
    <location>
        <begin position="95"/>
        <end position="252"/>
    </location>
</feature>
<sequence>MKKLISAVLMSAALTGVAVAANDDFTPAQTQAIGEIAANYLREHPQVLVDVSQRLQDQAQADQMKQATTAVLSNQAALLNAPGTPVYHPGGDVAVVQFFDYQCIYCAKMAPVVEQFINGNPKVRYVYKEWPIFGSRWSASTRAAQTGLSVFKSGGAEAYYRYHNAIYATGHNEGKLTGDDIRQAELEAGITSAPQEDLQGLAAILEANNQLAQRIGINGTPAFIIMPVKGATADNVTVIPGATSLSALQAAVDKARAGEAKGG</sequence>